<dbReference type="InterPro" id="IPR036465">
    <property type="entry name" value="vWFA_dom_sf"/>
</dbReference>
<protein>
    <submittedName>
        <fullName evidence="3">VWA domain-containing protein</fullName>
    </submittedName>
</protein>
<feature type="transmembrane region" description="Helical" evidence="1">
    <location>
        <begin position="302"/>
        <end position="324"/>
    </location>
</feature>
<evidence type="ECO:0000313" key="3">
    <source>
        <dbReference type="EMBL" id="TGG95746.1"/>
    </source>
</evidence>
<dbReference type="AlphaFoldDB" id="A0A4Z0WIU2"/>
<dbReference type="SUPFAM" id="SSF53300">
    <property type="entry name" value="vWA-like"/>
    <property type="match status" value="1"/>
</dbReference>
<feature type="domain" description="VWFA" evidence="2">
    <location>
        <begin position="93"/>
        <end position="286"/>
    </location>
</feature>
<keyword evidence="1" id="KW-0812">Transmembrane</keyword>
<dbReference type="InterPro" id="IPR050768">
    <property type="entry name" value="UPF0353/GerABKA_families"/>
</dbReference>
<dbReference type="PANTHER" id="PTHR22550">
    <property type="entry name" value="SPORE GERMINATION PROTEIN"/>
    <property type="match status" value="1"/>
</dbReference>
<proteinExistence type="predicted"/>
<dbReference type="PANTHER" id="PTHR22550:SF18">
    <property type="entry name" value="VWFA DOMAIN-CONTAINING PROTEIN"/>
    <property type="match status" value="1"/>
</dbReference>
<keyword evidence="1" id="KW-1133">Transmembrane helix</keyword>
<keyword evidence="1" id="KW-0472">Membrane</keyword>
<evidence type="ECO:0000313" key="4">
    <source>
        <dbReference type="Proteomes" id="UP000297475"/>
    </source>
</evidence>
<dbReference type="Proteomes" id="UP000297475">
    <property type="component" value="Unassembled WGS sequence"/>
</dbReference>
<dbReference type="PROSITE" id="PS50234">
    <property type="entry name" value="VWFA"/>
    <property type="match status" value="1"/>
</dbReference>
<reference evidence="3 4" key="1">
    <citation type="submission" date="2019-04" db="EMBL/GenBank/DDBJ databases">
        <title>Natronospirillum operosus gen. nov., sp. nov., a haloalkaliphilic satellite isolated from decaying biomass of laboratory culture of cyanobacterium Geitlerinema sp. and proposal of Natronospirillaceae fam. nov. and Saccharospirillaceae fam. nov.</title>
        <authorList>
            <person name="Kevbrin V."/>
            <person name="Boltyanskaya Y."/>
            <person name="Koziaeva V."/>
            <person name="Grouzdev D.S."/>
            <person name="Park M."/>
            <person name="Cho J."/>
        </authorList>
    </citation>
    <scope>NUCLEOTIDE SEQUENCE [LARGE SCALE GENOMIC DNA]</scope>
    <source>
        <strain evidence="3 4">G-116</strain>
    </source>
</reference>
<feature type="transmembrane region" description="Helical" evidence="1">
    <location>
        <begin position="7"/>
        <end position="28"/>
    </location>
</feature>
<keyword evidence="4" id="KW-1185">Reference proteome</keyword>
<dbReference type="EMBL" id="SRMF01000001">
    <property type="protein sequence ID" value="TGG95746.1"/>
    <property type="molecule type" value="Genomic_DNA"/>
</dbReference>
<accession>A0A4Z0WIU2</accession>
<dbReference type="SMART" id="SM00327">
    <property type="entry name" value="VWA"/>
    <property type="match status" value="1"/>
</dbReference>
<organism evidence="3 4">
    <name type="scientific">Natronospirillum operosum</name>
    <dbReference type="NCBI Taxonomy" id="2759953"/>
    <lineage>
        <taxon>Bacteria</taxon>
        <taxon>Pseudomonadati</taxon>
        <taxon>Pseudomonadota</taxon>
        <taxon>Gammaproteobacteria</taxon>
        <taxon>Oceanospirillales</taxon>
        <taxon>Natronospirillaceae</taxon>
        <taxon>Natronospirillum</taxon>
    </lineage>
</organism>
<sequence>MSELSALTFAWPWLIILLPLIWVVWWWLPAGPQSAPRVPFAEAWRSAAGAASWHQMLTPRSLILLLVWLCLVLAAMRPQVPGERDDILLSGRQMMLLVDLSLSMSINDMRVNGQQTDRLTAVKHILEDFIPGRQGDQIGLIVFGSQAYVHVPVTPDLAMLTQLVDEMEIGMAGPRTALGEALALGVMHLDETREARADDERVIILLSDGAQTIGNVFPREAGIFARDHNITIHAIGFGSDDGGPGGSPSDIDEPALIAIAETTGGQYFRARTSTDLSAIYAAIDELEPTDSQQRFVRHARDVFYWPAGLALVLLLGMGWLPSLWPRGRKEVP</sequence>
<dbReference type="RefSeq" id="WP_135481669.1">
    <property type="nucleotide sequence ID" value="NZ_SRMF01000001.1"/>
</dbReference>
<feature type="transmembrane region" description="Helical" evidence="1">
    <location>
        <begin position="57"/>
        <end position="76"/>
    </location>
</feature>
<evidence type="ECO:0000259" key="2">
    <source>
        <dbReference type="PROSITE" id="PS50234"/>
    </source>
</evidence>
<dbReference type="Gene3D" id="3.40.50.410">
    <property type="entry name" value="von Willebrand factor, type A domain"/>
    <property type="match status" value="1"/>
</dbReference>
<evidence type="ECO:0000256" key="1">
    <source>
        <dbReference type="SAM" id="Phobius"/>
    </source>
</evidence>
<comment type="caution">
    <text evidence="3">The sequence shown here is derived from an EMBL/GenBank/DDBJ whole genome shotgun (WGS) entry which is preliminary data.</text>
</comment>
<dbReference type="InterPro" id="IPR002035">
    <property type="entry name" value="VWF_A"/>
</dbReference>
<gene>
    <name evidence="3" type="ORF">E4656_04875</name>
</gene>
<dbReference type="Pfam" id="PF00092">
    <property type="entry name" value="VWA"/>
    <property type="match status" value="1"/>
</dbReference>
<dbReference type="OrthoDB" id="6206554at2"/>
<name>A0A4Z0WIU2_9GAMM</name>